<organism evidence="1 2">
    <name type="scientific">Penicillium antarcticum</name>
    <dbReference type="NCBI Taxonomy" id="416450"/>
    <lineage>
        <taxon>Eukaryota</taxon>
        <taxon>Fungi</taxon>
        <taxon>Dikarya</taxon>
        <taxon>Ascomycota</taxon>
        <taxon>Pezizomycotina</taxon>
        <taxon>Eurotiomycetes</taxon>
        <taxon>Eurotiomycetidae</taxon>
        <taxon>Eurotiales</taxon>
        <taxon>Aspergillaceae</taxon>
        <taxon>Penicillium</taxon>
    </lineage>
</organism>
<gene>
    <name evidence="1" type="ORF">PENANT_c003G07763</name>
</gene>
<dbReference type="AlphaFoldDB" id="A0A1V6QHT1"/>
<dbReference type="EMBL" id="MDYN01000003">
    <property type="protein sequence ID" value="OQD88755.1"/>
    <property type="molecule type" value="Genomic_DNA"/>
</dbReference>
<keyword evidence="2" id="KW-1185">Reference proteome</keyword>
<name>A0A1V6QHT1_9EURO</name>
<proteinExistence type="predicted"/>
<comment type="caution">
    <text evidence="1">The sequence shown here is derived from an EMBL/GenBank/DDBJ whole genome shotgun (WGS) entry which is preliminary data.</text>
</comment>
<protein>
    <submittedName>
        <fullName evidence="1">Uncharacterized protein</fullName>
    </submittedName>
</protein>
<sequence>MSMIPPVYFNLSARLISFEARAITQSGQIVRVCSISLRTASPLAKAQEDDSAPIDGPTVCNQARLCSRLHSYLFSKLSRASCLVGGSGRF</sequence>
<evidence type="ECO:0000313" key="1">
    <source>
        <dbReference type="EMBL" id="OQD88755.1"/>
    </source>
</evidence>
<accession>A0A1V6QHT1</accession>
<dbReference type="Proteomes" id="UP000191672">
    <property type="component" value="Unassembled WGS sequence"/>
</dbReference>
<reference evidence="2" key="1">
    <citation type="journal article" date="2017" name="Nat. Microbiol.">
        <title>Global analysis of biosynthetic gene clusters reveals vast potential of secondary metabolite production in Penicillium species.</title>
        <authorList>
            <person name="Nielsen J.C."/>
            <person name="Grijseels S."/>
            <person name="Prigent S."/>
            <person name="Ji B."/>
            <person name="Dainat J."/>
            <person name="Nielsen K.F."/>
            <person name="Frisvad J.C."/>
            <person name="Workman M."/>
            <person name="Nielsen J."/>
        </authorList>
    </citation>
    <scope>NUCLEOTIDE SEQUENCE [LARGE SCALE GENOMIC DNA]</scope>
    <source>
        <strain evidence="2">IBT 31811</strain>
    </source>
</reference>
<evidence type="ECO:0000313" key="2">
    <source>
        <dbReference type="Proteomes" id="UP000191672"/>
    </source>
</evidence>